<reference evidence="1" key="1">
    <citation type="submission" date="2018-02" db="EMBL/GenBank/DDBJ databases">
        <title>Rhizophora mucronata_Transcriptome.</title>
        <authorList>
            <person name="Meera S.P."/>
            <person name="Sreeshan A."/>
            <person name="Augustine A."/>
        </authorList>
    </citation>
    <scope>NUCLEOTIDE SEQUENCE</scope>
    <source>
        <tissue evidence="1">Leaf</tissue>
    </source>
</reference>
<evidence type="ECO:0000313" key="1">
    <source>
        <dbReference type="EMBL" id="MBW88055.1"/>
    </source>
</evidence>
<name>A0A2P2J3L4_RHIMU</name>
<sequence>MNLPCTGKGNGFEMESFPTTKEQMLDRLTYISEPSCKQMNSNRLVALIHQPVRYNPQNSLIFPSYMHKHNKLNVY</sequence>
<dbReference type="AlphaFoldDB" id="A0A2P2J3L4"/>
<proteinExistence type="predicted"/>
<protein>
    <submittedName>
        <fullName evidence="1">Uncharacterized protein</fullName>
    </submittedName>
</protein>
<dbReference type="EMBL" id="GGEC01007572">
    <property type="protein sequence ID" value="MBW88055.1"/>
    <property type="molecule type" value="Transcribed_RNA"/>
</dbReference>
<accession>A0A2P2J3L4</accession>
<organism evidence="1">
    <name type="scientific">Rhizophora mucronata</name>
    <name type="common">Asiatic mangrove</name>
    <dbReference type="NCBI Taxonomy" id="61149"/>
    <lineage>
        <taxon>Eukaryota</taxon>
        <taxon>Viridiplantae</taxon>
        <taxon>Streptophyta</taxon>
        <taxon>Embryophyta</taxon>
        <taxon>Tracheophyta</taxon>
        <taxon>Spermatophyta</taxon>
        <taxon>Magnoliopsida</taxon>
        <taxon>eudicotyledons</taxon>
        <taxon>Gunneridae</taxon>
        <taxon>Pentapetalae</taxon>
        <taxon>rosids</taxon>
        <taxon>fabids</taxon>
        <taxon>Malpighiales</taxon>
        <taxon>Rhizophoraceae</taxon>
        <taxon>Rhizophora</taxon>
    </lineage>
</organism>